<evidence type="ECO:0000256" key="2">
    <source>
        <dbReference type="ARBA" id="ARBA00023180"/>
    </source>
</evidence>
<feature type="binding site" evidence="4">
    <location>
        <begin position="297"/>
        <end position="301"/>
    </location>
    <ligand>
        <name>3'-phosphoadenylyl sulfate</name>
        <dbReference type="ChEBI" id="CHEBI:58339"/>
    </ligand>
</feature>
<dbReference type="GeneTree" id="ENSGT00940000160449"/>
<feature type="binding site" evidence="4">
    <location>
        <position position="173"/>
    </location>
    <ligand>
        <name>3'-phosphoadenylyl sulfate</name>
        <dbReference type="ChEBI" id="CHEBI:58339"/>
    </ligand>
</feature>
<evidence type="ECO:0000256" key="4">
    <source>
        <dbReference type="PIRSR" id="PIRSR637359-2"/>
    </source>
</evidence>
<feature type="binding site" evidence="4">
    <location>
        <position position="181"/>
    </location>
    <ligand>
        <name>3'-phosphoadenylyl sulfate</name>
        <dbReference type="ChEBI" id="CHEBI:58339"/>
    </ligand>
</feature>
<evidence type="ECO:0000256" key="5">
    <source>
        <dbReference type="PIRSR" id="PIRSR637359-3"/>
    </source>
</evidence>
<organism evidence="8 9">
    <name type="scientific">Terrapene triunguis</name>
    <name type="common">Three-toed box turtle</name>
    <dbReference type="NCBI Taxonomy" id="2587831"/>
    <lineage>
        <taxon>Eukaryota</taxon>
        <taxon>Metazoa</taxon>
        <taxon>Chordata</taxon>
        <taxon>Craniata</taxon>
        <taxon>Vertebrata</taxon>
        <taxon>Euteleostomi</taxon>
        <taxon>Archelosauria</taxon>
        <taxon>Testudinata</taxon>
        <taxon>Testudines</taxon>
        <taxon>Cryptodira</taxon>
        <taxon>Durocryptodira</taxon>
        <taxon>Testudinoidea</taxon>
        <taxon>Emydidae</taxon>
        <taxon>Terrapene</taxon>
    </lineage>
</organism>
<evidence type="ECO:0000256" key="1">
    <source>
        <dbReference type="ARBA" id="ARBA00022679"/>
    </source>
</evidence>
<feature type="active site" description="For sulfotransferase activity" evidence="3">
    <location>
        <position position="90"/>
    </location>
</feature>
<dbReference type="InterPro" id="IPR000863">
    <property type="entry name" value="Sulfotransferase_dom"/>
</dbReference>
<evidence type="ECO:0000259" key="7">
    <source>
        <dbReference type="Pfam" id="PF00685"/>
    </source>
</evidence>
<reference evidence="8" key="2">
    <citation type="submission" date="2025-09" db="UniProtKB">
        <authorList>
            <consortium name="Ensembl"/>
        </authorList>
    </citation>
    <scope>IDENTIFICATION</scope>
</reference>
<keyword evidence="5" id="KW-1015">Disulfide bond</keyword>
<dbReference type="Ensembl" id="ENSTMTT00000000953.1">
    <property type="protein sequence ID" value="ENSTMTP00000000929.1"/>
    <property type="gene ID" value="ENSTMTG00000000767.1"/>
</dbReference>
<keyword evidence="9" id="KW-1185">Reference proteome</keyword>
<name>A0A674HYR7_9SAUR</name>
<dbReference type="InterPro" id="IPR027417">
    <property type="entry name" value="P-loop_NTPase"/>
</dbReference>
<feature type="domain" description="Sulfotransferase" evidence="7">
    <location>
        <begin position="82"/>
        <end position="287"/>
    </location>
</feature>
<dbReference type="Pfam" id="PF00685">
    <property type="entry name" value="Sulfotransfer_1"/>
    <property type="match status" value="1"/>
</dbReference>
<evidence type="ECO:0000256" key="6">
    <source>
        <dbReference type="RuleBase" id="RU361155"/>
    </source>
</evidence>
<sequence>MREGARPIALAPLVRAAPADAPFLPFLPQVATSPGLRWLRQALRSRILERGAQERAAAGSRLGDGAREGALPASGLQRRLPQGIIIGVRKGGTRALLEMLALHPQVAAARAEVHFFNREENYRRGLGWYCQQMPLSRPGQLTMEKTPGYFSSPGAPERIRAMDPAVRLLLIVRDPVERLVSDYTQILHNRRARRKPYPPLERLLLRGDQGLNTRFKAIQRSLYALQLARWLAVFPSAHIHVVDGGGLIREPLPELRRVEQFLGLVPSLGPNNFYFNQTKGFYCLRAGARQRCLDESKGRPHPPIAEQLLEQLCTYFSAHNEHFFSLVGRTFNWC</sequence>
<protein>
    <recommendedName>
        <fullName evidence="6">Sulfotransferase</fullName>
        <ecNumber evidence="6">2.8.2.-</ecNumber>
    </recommendedName>
</protein>
<dbReference type="PANTHER" id="PTHR10605:SF73">
    <property type="entry name" value="SULFOTRANSFERASE"/>
    <property type="match status" value="1"/>
</dbReference>
<evidence type="ECO:0000256" key="3">
    <source>
        <dbReference type="PIRSR" id="PIRSR637359-1"/>
    </source>
</evidence>
<dbReference type="GO" id="GO:0008467">
    <property type="term" value="F:[heparan sulfate]-glucosamine 3-sulfotransferase activity"/>
    <property type="evidence" value="ECO:0007669"/>
    <property type="project" value="TreeGrafter"/>
</dbReference>
<dbReference type="InParanoid" id="A0A674HYR7"/>
<dbReference type="InterPro" id="IPR037359">
    <property type="entry name" value="NST/OST"/>
</dbReference>
<feature type="binding site" evidence="4">
    <location>
        <begin position="90"/>
        <end position="94"/>
    </location>
    <ligand>
        <name>3'-phosphoadenylyl sulfate</name>
        <dbReference type="ChEBI" id="CHEBI:58339"/>
    </ligand>
</feature>
<dbReference type="EC" id="2.8.2.-" evidence="6"/>
<feature type="binding site" evidence="4">
    <location>
        <position position="282"/>
    </location>
    <ligand>
        <name>3'-phosphoadenylyl sulfate</name>
        <dbReference type="ChEBI" id="CHEBI:58339"/>
    </ligand>
</feature>
<evidence type="ECO:0000313" key="8">
    <source>
        <dbReference type="Ensembl" id="ENSTMTP00000000929.1"/>
    </source>
</evidence>
<dbReference type="Proteomes" id="UP000472274">
    <property type="component" value="Unplaced"/>
</dbReference>
<dbReference type="FunFam" id="3.40.50.300:FF:002997">
    <property type="entry name" value="Sulfotransferase"/>
    <property type="match status" value="1"/>
</dbReference>
<keyword evidence="1 6" id="KW-0808">Transferase</keyword>
<dbReference type="SUPFAM" id="SSF52540">
    <property type="entry name" value="P-loop containing nucleoside triphosphate hydrolases"/>
    <property type="match status" value="1"/>
</dbReference>
<keyword evidence="2" id="KW-0325">Glycoprotein</keyword>
<reference evidence="8" key="1">
    <citation type="submission" date="2025-08" db="UniProtKB">
        <authorList>
            <consortium name="Ensembl"/>
        </authorList>
    </citation>
    <scope>IDENTIFICATION</scope>
</reference>
<dbReference type="AlphaFoldDB" id="A0A674HYR7"/>
<feature type="disulfide bond" evidence="5">
    <location>
        <begin position="283"/>
        <end position="292"/>
    </location>
</feature>
<proteinExistence type="inferred from homology"/>
<dbReference type="Gene3D" id="3.40.50.300">
    <property type="entry name" value="P-loop containing nucleotide triphosphate hydrolases"/>
    <property type="match status" value="1"/>
</dbReference>
<comment type="similarity">
    <text evidence="6">Belongs to the sulfotransferase 1 family.</text>
</comment>
<dbReference type="PANTHER" id="PTHR10605">
    <property type="entry name" value="HEPARAN SULFATE SULFOTRANSFERASE"/>
    <property type="match status" value="1"/>
</dbReference>
<evidence type="ECO:0000313" key="9">
    <source>
        <dbReference type="Proteomes" id="UP000472274"/>
    </source>
</evidence>
<accession>A0A674HYR7</accession>